<evidence type="ECO:0000313" key="11">
    <source>
        <dbReference type="EMBL" id="ABA88527.1"/>
    </source>
</evidence>
<comment type="subunit">
    <text evidence="6">Homotetramer.</text>
</comment>
<dbReference type="HOGENOM" id="CLU_042930_0_2_7"/>
<dbReference type="SFLD" id="SFLDS00003">
    <property type="entry name" value="Haloacid_Dehalogenase"/>
    <property type="match status" value="1"/>
</dbReference>
<gene>
    <name evidence="11" type="primary">neuA</name>
    <name evidence="11" type="ordered locus">Pcar_1278</name>
</gene>
<dbReference type="SUPFAM" id="SSF56784">
    <property type="entry name" value="HAD-like"/>
    <property type="match status" value="1"/>
</dbReference>
<dbReference type="EMBL" id="CP000142">
    <property type="protein sequence ID" value="ABA88527.1"/>
    <property type="molecule type" value="Genomic_DNA"/>
</dbReference>
<comment type="similarity">
    <text evidence="5">Belongs to the CMP-NeuNAc synthase family.</text>
</comment>
<comment type="cofactor">
    <cofactor evidence="2">
        <name>Mg(2+)</name>
        <dbReference type="ChEBI" id="CHEBI:18420"/>
    </cofactor>
</comment>
<evidence type="ECO:0000256" key="2">
    <source>
        <dbReference type="ARBA" id="ARBA00001946"/>
    </source>
</evidence>
<keyword evidence="8" id="KW-0479">Metal-binding</keyword>
<proteinExistence type="inferred from homology"/>
<organism evidence="11 12">
    <name type="scientific">Syntrophotalea carbinolica (strain DSM 2380 / NBRC 103641 / GraBd1)</name>
    <name type="common">Pelobacter carbinolicus</name>
    <dbReference type="NCBI Taxonomy" id="338963"/>
    <lineage>
        <taxon>Bacteria</taxon>
        <taxon>Pseudomonadati</taxon>
        <taxon>Thermodesulfobacteriota</taxon>
        <taxon>Desulfuromonadia</taxon>
        <taxon>Desulfuromonadales</taxon>
        <taxon>Syntrophotaleaceae</taxon>
        <taxon>Syntrophotalea</taxon>
    </lineage>
</organism>
<keyword evidence="11" id="KW-0548">Nucleotidyltransferase</keyword>
<dbReference type="PANTHER" id="PTHR21485">
    <property type="entry name" value="HAD SUPERFAMILY MEMBERS CMAS AND KDSC"/>
    <property type="match status" value="1"/>
</dbReference>
<reference evidence="12" key="1">
    <citation type="submission" date="2005-10" db="EMBL/GenBank/DDBJ databases">
        <title>Complete sequence of Pelobacter carbinolicus DSM 2380.</title>
        <authorList>
            <person name="Copeland A."/>
            <person name="Lucas S."/>
            <person name="Lapidus A."/>
            <person name="Barry K."/>
            <person name="Detter J.C."/>
            <person name="Glavina T."/>
            <person name="Hammon N."/>
            <person name="Israni S."/>
            <person name="Pitluck S."/>
            <person name="Chertkov O."/>
            <person name="Schmutz J."/>
            <person name="Larimer F."/>
            <person name="Land M."/>
            <person name="Kyrpides N."/>
            <person name="Ivanova N."/>
            <person name="Richardson P."/>
        </authorList>
    </citation>
    <scope>NUCLEOTIDE SEQUENCE [LARGE SCALE GENOMIC DNA]</scope>
    <source>
        <strain evidence="12">DSM 2380 / NBRC 103641 / GraBd1</strain>
    </source>
</reference>
<dbReference type="CDD" id="cd01630">
    <property type="entry name" value="HAD_KDO-like"/>
    <property type="match status" value="1"/>
</dbReference>
<dbReference type="KEGG" id="pca:Pcar_1278"/>
<dbReference type="GO" id="GO:0006054">
    <property type="term" value="P:N-acetylneuraminate metabolic process"/>
    <property type="evidence" value="ECO:0007669"/>
    <property type="project" value="UniProtKB-UniPathway"/>
</dbReference>
<dbReference type="Pfam" id="PF02348">
    <property type="entry name" value="CTP_transf_3"/>
    <property type="match status" value="1"/>
</dbReference>
<dbReference type="SFLD" id="SFLDG01136">
    <property type="entry name" value="C1.6:_Phosphoserine_Phosphatas"/>
    <property type="match status" value="1"/>
</dbReference>
<keyword evidence="10" id="KW-0460">Magnesium</keyword>
<protein>
    <recommendedName>
        <fullName evidence="7">N-acylneuraminate cytidylyltransferase</fullName>
        <ecNumber evidence="7">2.7.7.43</ecNumber>
    </recommendedName>
</protein>
<dbReference type="GO" id="GO:0008781">
    <property type="term" value="F:N-acylneuraminate cytidylyltransferase activity"/>
    <property type="evidence" value="ECO:0007669"/>
    <property type="project" value="UniProtKB-EC"/>
</dbReference>
<evidence type="ECO:0000256" key="10">
    <source>
        <dbReference type="ARBA" id="ARBA00022842"/>
    </source>
</evidence>
<dbReference type="AlphaFoldDB" id="Q3A530"/>
<sequence>MEKIIAFIPARGGSKGIPRKNIKNLAGRPLIYWVLDAATRCDLIDKVYVATDDAEIAEVVDRFGSERVEVVSRGSETATDTASTESAMLEFSRQRNFEHMVLIQATSPLLEAGDLDRGIRKYLNNKADGLVSVVRQKRFYWQVADEGRAVPVNYDPCSRPRRQDFDGILVENGAFYVSRKDSLLKSGSRLSGHVVTYEMPEATYFEIDDEVDWQIIEGMLANRKISVTSEQSGKLKKVKLFLTDVDGVLTDAGMYYGESGEELKKFNTRDGKGIELLRNHGIKTGIITSEATRIVLNRAKKLKMDYVFTGIKDKLSVFNKLLLETGIDASETAYIGDDINDLEVLAAAGLSASPGDGVASVKRVVDYVCDKRGGEGCVREFVEKILE</sequence>
<dbReference type="EC" id="2.7.7.43" evidence="7"/>
<keyword evidence="9" id="KW-0378">Hydrolase</keyword>
<dbReference type="SFLD" id="SFLDG01138">
    <property type="entry name" value="C1.6.2:_Deoxy-d-mannose-octulo"/>
    <property type="match status" value="1"/>
</dbReference>
<dbReference type="GO" id="GO:0016788">
    <property type="term" value="F:hydrolase activity, acting on ester bonds"/>
    <property type="evidence" value="ECO:0007669"/>
    <property type="project" value="InterPro"/>
</dbReference>
<dbReference type="eggNOG" id="COG1083">
    <property type="taxonomic scope" value="Bacteria"/>
</dbReference>
<dbReference type="STRING" id="338963.Pcar_1278"/>
<dbReference type="NCBIfam" id="TIGR01670">
    <property type="entry name" value="KdsC-phosphatas"/>
    <property type="match status" value="1"/>
</dbReference>
<name>Q3A530_SYNC1</name>
<evidence type="ECO:0000256" key="7">
    <source>
        <dbReference type="ARBA" id="ARBA00012491"/>
    </source>
</evidence>
<evidence type="ECO:0000313" key="12">
    <source>
        <dbReference type="Proteomes" id="UP000002534"/>
    </source>
</evidence>
<evidence type="ECO:0000256" key="5">
    <source>
        <dbReference type="ARBA" id="ARBA00010726"/>
    </source>
</evidence>
<accession>Q3A530</accession>
<dbReference type="InterPro" id="IPR036412">
    <property type="entry name" value="HAD-like_sf"/>
</dbReference>
<evidence type="ECO:0000256" key="6">
    <source>
        <dbReference type="ARBA" id="ARBA00011881"/>
    </source>
</evidence>
<dbReference type="Gene3D" id="3.90.550.10">
    <property type="entry name" value="Spore Coat Polysaccharide Biosynthesis Protein SpsA, Chain A"/>
    <property type="match status" value="1"/>
</dbReference>
<dbReference type="InterPro" id="IPR003329">
    <property type="entry name" value="Cytidylyl_trans"/>
</dbReference>
<keyword evidence="12" id="KW-1185">Reference proteome</keyword>
<dbReference type="InterPro" id="IPR023214">
    <property type="entry name" value="HAD_sf"/>
</dbReference>
<dbReference type="InterPro" id="IPR050793">
    <property type="entry name" value="CMP-NeuNAc_synthase"/>
</dbReference>
<dbReference type="RefSeq" id="WP_011341002.1">
    <property type="nucleotide sequence ID" value="NC_007498.2"/>
</dbReference>
<dbReference type="Gene3D" id="3.40.50.1000">
    <property type="entry name" value="HAD superfamily/HAD-like"/>
    <property type="match status" value="1"/>
</dbReference>
<evidence type="ECO:0000256" key="4">
    <source>
        <dbReference type="ARBA" id="ARBA00005893"/>
    </source>
</evidence>
<dbReference type="Pfam" id="PF08282">
    <property type="entry name" value="Hydrolase_3"/>
    <property type="match status" value="1"/>
</dbReference>
<dbReference type="FunFam" id="3.40.50.1000:FF:000029">
    <property type="entry name" value="3-deoxy-D-manno-octulosonate 8-phosphate phosphatase KdsC"/>
    <property type="match status" value="1"/>
</dbReference>
<dbReference type="Proteomes" id="UP000002534">
    <property type="component" value="Chromosome"/>
</dbReference>
<comment type="catalytic activity">
    <reaction evidence="1">
        <text>an N-acylneuraminate + CTP = a CMP-N-acyl-beta-neuraminate + diphosphate</text>
        <dbReference type="Rhea" id="RHEA:11344"/>
        <dbReference type="ChEBI" id="CHEBI:33019"/>
        <dbReference type="ChEBI" id="CHEBI:37563"/>
        <dbReference type="ChEBI" id="CHEBI:60073"/>
        <dbReference type="ChEBI" id="CHEBI:68671"/>
        <dbReference type="EC" id="2.7.7.43"/>
    </reaction>
</comment>
<dbReference type="SUPFAM" id="SSF53448">
    <property type="entry name" value="Nucleotide-diphospho-sugar transferases"/>
    <property type="match status" value="1"/>
</dbReference>
<dbReference type="UniPathway" id="UPA00628"/>
<dbReference type="CDD" id="cd02513">
    <property type="entry name" value="CMP-NeuAc_Synthase"/>
    <property type="match status" value="1"/>
</dbReference>
<dbReference type="OrthoDB" id="9805604at2"/>
<evidence type="ECO:0000256" key="8">
    <source>
        <dbReference type="ARBA" id="ARBA00022723"/>
    </source>
</evidence>
<dbReference type="InterPro" id="IPR029044">
    <property type="entry name" value="Nucleotide-diphossugar_trans"/>
</dbReference>
<evidence type="ECO:0000256" key="3">
    <source>
        <dbReference type="ARBA" id="ARBA00005141"/>
    </source>
</evidence>
<dbReference type="GO" id="GO:0046872">
    <property type="term" value="F:metal ion binding"/>
    <property type="evidence" value="ECO:0007669"/>
    <property type="project" value="UniProtKB-KW"/>
</dbReference>
<dbReference type="InterPro" id="IPR010023">
    <property type="entry name" value="KdsC_fam"/>
</dbReference>
<comment type="pathway">
    <text evidence="3">Amino-sugar metabolism; N-acetylneuraminate metabolism.</text>
</comment>
<keyword evidence="11" id="KW-0808">Transferase</keyword>
<evidence type="ECO:0000256" key="1">
    <source>
        <dbReference type="ARBA" id="ARBA00001862"/>
    </source>
</evidence>
<reference evidence="11 12" key="2">
    <citation type="journal article" date="2012" name="BMC Genomics">
        <title>The genome of Pelobacter carbinolicus reveals surprising metabolic capabilities and physiological features.</title>
        <authorList>
            <person name="Aklujkar M."/>
            <person name="Haveman S.A."/>
            <person name="Didonato R.Jr."/>
            <person name="Chertkov O."/>
            <person name="Han C.S."/>
            <person name="Land M.L."/>
            <person name="Brown P."/>
            <person name="Lovley D.R."/>
        </authorList>
    </citation>
    <scope>NUCLEOTIDE SEQUENCE [LARGE SCALE GENOMIC DNA]</scope>
    <source>
        <strain evidence="12">DSM 2380 / NBRC 103641 / GraBd1</strain>
    </source>
</reference>
<evidence type="ECO:0000256" key="9">
    <source>
        <dbReference type="ARBA" id="ARBA00022801"/>
    </source>
</evidence>
<dbReference type="PANTHER" id="PTHR21485:SF3">
    <property type="entry name" value="N-ACYLNEURAMINATE CYTIDYLYLTRANSFERASE"/>
    <property type="match status" value="1"/>
</dbReference>
<dbReference type="eggNOG" id="COG1778">
    <property type="taxonomic scope" value="Bacteria"/>
</dbReference>
<comment type="similarity">
    <text evidence="4">Belongs to the KdsC family.</text>
</comment>